<dbReference type="GO" id="GO:0002028">
    <property type="term" value="P:regulation of sodium ion transport"/>
    <property type="evidence" value="ECO:0007669"/>
    <property type="project" value="UniProtKB-UniRule"/>
</dbReference>
<dbReference type="PANTHER" id="PTHR13084:SF6">
    <property type="entry name" value="SODIUM_POTASSIUM-TRANSPORTING ATPASE SUBUNIT BETA-1-INTERACTING PROTEIN"/>
    <property type="match status" value="1"/>
</dbReference>
<dbReference type="PANTHER" id="PTHR13084">
    <property type="entry name" value="T-CELL LYMPHOMA BREAKPOINT-ASSOCIATED TARGET 1-RELATED"/>
    <property type="match status" value="1"/>
</dbReference>
<keyword evidence="3 7" id="KW-1003">Cell membrane</keyword>
<evidence type="ECO:0000256" key="2">
    <source>
        <dbReference type="ARBA" id="ARBA00006364"/>
    </source>
</evidence>
<evidence type="ECO:0000256" key="8">
    <source>
        <dbReference type="SAM" id="MobiDB-lite"/>
    </source>
</evidence>
<evidence type="ECO:0000256" key="6">
    <source>
        <dbReference type="ARBA" id="ARBA00023136"/>
    </source>
</evidence>
<proteinExistence type="inferred from homology"/>
<gene>
    <name evidence="9" type="ORF">PMAYCL1PPCAC_07159</name>
</gene>
<dbReference type="Pfam" id="PF05640">
    <property type="entry name" value="NKAIN"/>
    <property type="match status" value="1"/>
</dbReference>
<evidence type="ECO:0000256" key="1">
    <source>
        <dbReference type="ARBA" id="ARBA00004651"/>
    </source>
</evidence>
<evidence type="ECO:0000313" key="9">
    <source>
        <dbReference type="EMBL" id="GMR36964.1"/>
    </source>
</evidence>
<keyword evidence="6 7" id="KW-0472">Membrane</keyword>
<feature type="transmembrane region" description="Helical" evidence="7">
    <location>
        <begin position="41"/>
        <end position="59"/>
    </location>
</feature>
<keyword evidence="10" id="KW-1185">Reference proteome</keyword>
<comment type="subcellular location">
    <subcellularLocation>
        <location evidence="1 7">Cell membrane</location>
        <topology evidence="1 7">Multi-pass membrane protein</topology>
    </subcellularLocation>
</comment>
<evidence type="ECO:0000313" key="10">
    <source>
        <dbReference type="Proteomes" id="UP001328107"/>
    </source>
</evidence>
<keyword evidence="4 7" id="KW-0812">Transmembrane</keyword>
<comment type="similarity">
    <text evidence="2 7">Belongs to the NKAIN family.</text>
</comment>
<reference evidence="10" key="1">
    <citation type="submission" date="2022-10" db="EMBL/GenBank/DDBJ databases">
        <title>Genome assembly of Pristionchus species.</title>
        <authorList>
            <person name="Yoshida K."/>
            <person name="Sommer R.J."/>
        </authorList>
    </citation>
    <scope>NUCLEOTIDE SEQUENCE [LARGE SCALE GENOMIC DNA]</scope>
    <source>
        <strain evidence="10">RS5460</strain>
    </source>
</reference>
<accession>A0AAN5CC70</accession>
<evidence type="ECO:0000256" key="7">
    <source>
        <dbReference type="RuleBase" id="RU368041"/>
    </source>
</evidence>
<organism evidence="9 10">
    <name type="scientific">Pristionchus mayeri</name>
    <dbReference type="NCBI Taxonomy" id="1317129"/>
    <lineage>
        <taxon>Eukaryota</taxon>
        <taxon>Metazoa</taxon>
        <taxon>Ecdysozoa</taxon>
        <taxon>Nematoda</taxon>
        <taxon>Chromadorea</taxon>
        <taxon>Rhabditida</taxon>
        <taxon>Rhabditina</taxon>
        <taxon>Diplogasteromorpha</taxon>
        <taxon>Diplogasteroidea</taxon>
        <taxon>Neodiplogasteridae</taxon>
        <taxon>Pristionchus</taxon>
    </lineage>
</organism>
<comment type="caution">
    <text evidence="9">The sequence shown here is derived from an EMBL/GenBank/DDBJ whole genome shotgun (WGS) entry which is preliminary data.</text>
</comment>
<name>A0AAN5CC70_9BILA</name>
<dbReference type="Proteomes" id="UP001328107">
    <property type="component" value="Unassembled WGS sequence"/>
</dbReference>
<feature type="transmembrane region" description="Helical" evidence="7">
    <location>
        <begin position="66"/>
        <end position="89"/>
    </location>
</feature>
<comment type="caution">
    <text evidence="7">Lacks conserved residue(s) required for the propagation of feature annotation.</text>
</comment>
<dbReference type="InterPro" id="IPR008516">
    <property type="entry name" value="Na/K-Atpase_Interacting"/>
</dbReference>
<feature type="region of interest" description="Disordered" evidence="8">
    <location>
        <begin position="234"/>
        <end position="332"/>
    </location>
</feature>
<dbReference type="EMBL" id="BTRK01000002">
    <property type="protein sequence ID" value="GMR36964.1"/>
    <property type="molecule type" value="Genomic_DNA"/>
</dbReference>
<dbReference type="GO" id="GO:0005886">
    <property type="term" value="C:plasma membrane"/>
    <property type="evidence" value="ECO:0007669"/>
    <property type="project" value="UniProtKB-SubCell"/>
</dbReference>
<evidence type="ECO:0000256" key="3">
    <source>
        <dbReference type="ARBA" id="ARBA00022475"/>
    </source>
</evidence>
<sequence>MSVLFLGWMLFQREQLCLLSIWSLLLILRLATDLIGRLWVLVLADFSQLLLCIIGIFAVHQRRKNLLLVHLIGCFLIVAANVVLIGWWMQYFGNIDRPILSFGLPYSFSFWIKYTPQCQSSFESSTGFERQSHCWVAFQWIEAGISMLFILLSLLSTLSSIVNLCCKKKPPPPPIPALSLNKTHHHTASFPKRGLNFSSSHGGYANTMYEDDRMRPSSGIESVYGVREGHRSLSTAETELSISERRPYAEIRKDRGLRKDEMRGPSQRRFHRNKQEKSPDQNCSMVSREDRETKTTSLISFDPKSPTPIQVHEVEESQSDDSSSEPSVDDFVVRGPSRSQILRAEHRIWNDSNAPPYRRDYEVPTTPVYGRYLGQTNSSIDSAYGGSARRDWNTVEGTRSSGDWGVEHGVPLSNALFPCSGRPSSFQIRPEGASQVGGHYHSIEELQLVQPGGAHATISRDALLV</sequence>
<protein>
    <recommendedName>
        <fullName evidence="7">Sodium/potassium-transporting ATPase subunit beta-1-interacting protein</fullName>
        <shortName evidence="7">Na(+)/K(+)-transporting ATPase subunit beta-1-interacting protein</shortName>
    </recommendedName>
</protein>
<dbReference type="AlphaFoldDB" id="A0AAN5CC70"/>
<feature type="compositionally biased region" description="Basic and acidic residues" evidence="8">
    <location>
        <begin position="242"/>
        <end position="263"/>
    </location>
</feature>
<keyword evidence="5 7" id="KW-1133">Transmembrane helix</keyword>
<evidence type="ECO:0000256" key="4">
    <source>
        <dbReference type="ARBA" id="ARBA00022692"/>
    </source>
</evidence>
<evidence type="ECO:0000256" key="5">
    <source>
        <dbReference type="ARBA" id="ARBA00022989"/>
    </source>
</evidence>